<dbReference type="OrthoDB" id="9777711at2"/>
<evidence type="ECO:0000313" key="4">
    <source>
        <dbReference type="Proteomes" id="UP000002484"/>
    </source>
</evidence>
<dbReference type="Gene3D" id="1.10.12.10">
    <property type="entry name" value="Lyase 2-enoyl-coa Hydratase, Chain A, domain 2"/>
    <property type="match status" value="1"/>
</dbReference>
<organism evidence="3 4">
    <name type="scientific">Pseudofrankia inefficax (strain DSM 45817 / CECT 9037 / DDB 130130 / EuI1c)</name>
    <name type="common">Frankia inefficax</name>
    <dbReference type="NCBI Taxonomy" id="298654"/>
    <lineage>
        <taxon>Bacteria</taxon>
        <taxon>Bacillati</taxon>
        <taxon>Actinomycetota</taxon>
        <taxon>Actinomycetes</taxon>
        <taxon>Frankiales</taxon>
        <taxon>Frankiaceae</taxon>
        <taxon>Pseudofrankia</taxon>
    </lineage>
</organism>
<dbReference type="CDD" id="cd06558">
    <property type="entry name" value="crotonase-like"/>
    <property type="match status" value="1"/>
</dbReference>
<dbReference type="Gene3D" id="3.90.226.10">
    <property type="entry name" value="2-enoyl-CoA Hydratase, Chain A, domain 1"/>
    <property type="match status" value="1"/>
</dbReference>
<dbReference type="GO" id="GO:0016853">
    <property type="term" value="F:isomerase activity"/>
    <property type="evidence" value="ECO:0007669"/>
    <property type="project" value="UniProtKB-KW"/>
</dbReference>
<dbReference type="InParanoid" id="E3JAK4"/>
<dbReference type="NCBIfam" id="NF006109">
    <property type="entry name" value="PRK08260.1"/>
    <property type="match status" value="1"/>
</dbReference>
<dbReference type="PANTHER" id="PTHR43684">
    <property type="match status" value="1"/>
</dbReference>
<gene>
    <name evidence="3" type="ordered locus">FraEuI1c_4197</name>
</gene>
<reference evidence="3 4" key="1">
    <citation type="submission" date="2010-10" db="EMBL/GenBank/DDBJ databases">
        <title>Complete sequence of Frankia sp. EuI1c.</title>
        <authorList>
            <consortium name="US DOE Joint Genome Institute"/>
            <person name="Lucas S."/>
            <person name="Copeland A."/>
            <person name="Lapidus A."/>
            <person name="Cheng J.-F."/>
            <person name="Bruce D."/>
            <person name="Goodwin L."/>
            <person name="Pitluck S."/>
            <person name="Chertkov O."/>
            <person name="Detter J.C."/>
            <person name="Han C."/>
            <person name="Tapia R."/>
            <person name="Land M."/>
            <person name="Hauser L."/>
            <person name="Jeffries C."/>
            <person name="Kyrpides N."/>
            <person name="Ivanova N."/>
            <person name="Mikhailova N."/>
            <person name="Beauchemin N."/>
            <person name="Sen A."/>
            <person name="Sur S.A."/>
            <person name="Gtari M."/>
            <person name="Wall L."/>
            <person name="Tisa L."/>
            <person name="Woyke T."/>
        </authorList>
    </citation>
    <scope>NUCLEOTIDE SEQUENCE [LARGE SCALE GENOMIC DNA]</scope>
    <source>
        <strain evidence="4">DSM 45817 / CECT 9037 / EuI1c</strain>
    </source>
</reference>
<dbReference type="SUPFAM" id="SSF52096">
    <property type="entry name" value="ClpP/crotonase"/>
    <property type="match status" value="1"/>
</dbReference>
<dbReference type="PANTHER" id="PTHR43684:SF4">
    <property type="entry name" value="ENOYL-COA HYDRATASE_ISOMERASE FAMILY PROTEIN (AFU_ORTHOLOGUE AFUA_1G01890)"/>
    <property type="match status" value="1"/>
</dbReference>
<name>E3JAK4_PSEI1</name>
<evidence type="ECO:0000313" key="3">
    <source>
        <dbReference type="EMBL" id="ADP82196.1"/>
    </source>
</evidence>
<dbReference type="AlphaFoldDB" id="E3JAK4"/>
<dbReference type="eggNOG" id="COG1024">
    <property type="taxonomic scope" value="Bacteria"/>
</dbReference>
<keyword evidence="4" id="KW-1185">Reference proteome</keyword>
<dbReference type="Proteomes" id="UP000002484">
    <property type="component" value="Chromosome"/>
</dbReference>
<evidence type="ECO:0000256" key="1">
    <source>
        <dbReference type="ARBA" id="ARBA00005254"/>
    </source>
</evidence>
<evidence type="ECO:0000256" key="2">
    <source>
        <dbReference type="SAM" id="MobiDB-lite"/>
    </source>
</evidence>
<sequence>MTSFEQIRLDSAEGIATITLNRPDALNAFTDTMEAELVAAYDLVDADDAVRAVILTGAGRAFCAGMDLSDGGAVFDSWTASGSPSDDGPSPEDALRRDGGGRVALRMYESRKPIIAAINGPAVGVGITMTLAADFRLAVPAAKIGFVFSRRGLVPESCSSWFLPRLVGLQTALDWMYSGRIFTSEEALDAGLLRGLHERDDLLPAARALAVSLTAESAPVSVALTRQLLWRMLGENHPMRAHEVETLGINVRGVSEDAREGISAFLDKRPAVFPQRVSTQTPDLFGDLPAPAYRAPRSPR</sequence>
<dbReference type="HOGENOM" id="CLU_009834_7_2_11"/>
<protein>
    <submittedName>
        <fullName evidence="3">Enoyl-CoA hydratase/isomerase</fullName>
    </submittedName>
</protein>
<dbReference type="InterPro" id="IPR029045">
    <property type="entry name" value="ClpP/crotonase-like_dom_sf"/>
</dbReference>
<dbReference type="STRING" id="298654.FraEuI1c_4197"/>
<keyword evidence="3" id="KW-0413">Isomerase</keyword>
<dbReference type="RefSeq" id="WP_013425314.1">
    <property type="nucleotide sequence ID" value="NC_014666.1"/>
</dbReference>
<comment type="similarity">
    <text evidence="1">Belongs to the enoyl-CoA hydratase/isomerase family.</text>
</comment>
<dbReference type="Pfam" id="PF00378">
    <property type="entry name" value="ECH_1"/>
    <property type="match status" value="1"/>
</dbReference>
<dbReference type="InterPro" id="IPR051053">
    <property type="entry name" value="ECH/Chromodomain_protein"/>
</dbReference>
<accession>E3JAK4</accession>
<feature type="region of interest" description="Disordered" evidence="2">
    <location>
        <begin position="79"/>
        <end position="98"/>
    </location>
</feature>
<dbReference type="EMBL" id="CP002299">
    <property type="protein sequence ID" value="ADP82196.1"/>
    <property type="molecule type" value="Genomic_DNA"/>
</dbReference>
<proteinExistence type="inferred from homology"/>
<dbReference type="KEGG" id="fri:FraEuI1c_4197"/>
<dbReference type="InterPro" id="IPR014748">
    <property type="entry name" value="Enoyl-CoA_hydra_C"/>
</dbReference>
<dbReference type="InterPro" id="IPR001753">
    <property type="entry name" value="Enoyl-CoA_hydra/iso"/>
</dbReference>